<dbReference type="Pfam" id="PF13927">
    <property type="entry name" value="Ig_3"/>
    <property type="match status" value="1"/>
</dbReference>
<accession>A0A2G9QIV5</accession>
<reference evidence="7" key="1">
    <citation type="journal article" date="2017" name="Nat. Commun.">
        <title>The North American bullfrog draft genome provides insight into hormonal regulation of long noncoding RNA.</title>
        <authorList>
            <person name="Hammond S.A."/>
            <person name="Warren R.L."/>
            <person name="Vandervalk B.P."/>
            <person name="Kucuk E."/>
            <person name="Khan H."/>
            <person name="Gibb E.A."/>
            <person name="Pandoh P."/>
            <person name="Kirk H."/>
            <person name="Zhao Y."/>
            <person name="Jones M."/>
            <person name="Mungall A.J."/>
            <person name="Coope R."/>
            <person name="Pleasance S."/>
            <person name="Moore R.A."/>
            <person name="Holt R.A."/>
            <person name="Round J.M."/>
            <person name="Ohora S."/>
            <person name="Walle B.V."/>
            <person name="Veldhoen N."/>
            <person name="Helbing C.C."/>
            <person name="Birol I."/>
        </authorList>
    </citation>
    <scope>NUCLEOTIDE SEQUENCE [LARGE SCALE GENOMIC DNA]</scope>
</reference>
<dbReference type="EMBL" id="KV978702">
    <property type="protein sequence ID" value="PIO15540.1"/>
    <property type="molecule type" value="Genomic_DNA"/>
</dbReference>
<proteinExistence type="predicted"/>
<dbReference type="Gene3D" id="2.60.40.10">
    <property type="entry name" value="Immunoglobulins"/>
    <property type="match status" value="2"/>
</dbReference>
<keyword evidence="1" id="KW-0732">Signal</keyword>
<dbReference type="InterPro" id="IPR036179">
    <property type="entry name" value="Ig-like_dom_sf"/>
</dbReference>
<keyword evidence="4" id="KW-0393">Immunoglobulin domain</keyword>
<evidence type="ECO:0000256" key="2">
    <source>
        <dbReference type="ARBA" id="ARBA00023157"/>
    </source>
</evidence>
<protein>
    <recommendedName>
        <fullName evidence="5">Ig-like domain-containing protein</fullName>
    </recommendedName>
</protein>
<dbReference type="InterPro" id="IPR003598">
    <property type="entry name" value="Ig_sub2"/>
</dbReference>
<gene>
    <name evidence="6" type="ORF">AB205_0066410</name>
</gene>
<dbReference type="InterPro" id="IPR003599">
    <property type="entry name" value="Ig_sub"/>
</dbReference>
<dbReference type="Pfam" id="PF13895">
    <property type="entry name" value="Ig_2"/>
    <property type="match status" value="1"/>
</dbReference>
<evidence type="ECO:0000259" key="5">
    <source>
        <dbReference type="PROSITE" id="PS50835"/>
    </source>
</evidence>
<evidence type="ECO:0000256" key="4">
    <source>
        <dbReference type="ARBA" id="ARBA00023319"/>
    </source>
</evidence>
<sequence>MTSVTFVNCPYLPPSTDIVGKPSITNSTSLAKENDTVTLTCTSTNAERIVWSRNPDGATLSSDNRTLSFKVKRSDSGDYRCNASNPASEQTSDTITITVAYGPENVKVNAQRSPSNSFISLECSADSVPPATYHWRLNGADIKKQQSSLQIDQKNAENEGTYTCVANNSVTQFTAMDSLHINATTGKC</sequence>
<feature type="non-terminal residue" evidence="6">
    <location>
        <position position="188"/>
    </location>
</feature>
<feature type="domain" description="Ig-like" evidence="5">
    <location>
        <begin position="22"/>
        <end position="98"/>
    </location>
</feature>
<dbReference type="SMART" id="SM00408">
    <property type="entry name" value="IGc2"/>
    <property type="match status" value="2"/>
</dbReference>
<keyword evidence="3" id="KW-0325">Glycoprotein</keyword>
<keyword evidence="7" id="KW-1185">Reference proteome</keyword>
<dbReference type="InterPro" id="IPR007110">
    <property type="entry name" value="Ig-like_dom"/>
</dbReference>
<evidence type="ECO:0000256" key="3">
    <source>
        <dbReference type="ARBA" id="ARBA00023180"/>
    </source>
</evidence>
<dbReference type="OrthoDB" id="6159398at2759"/>
<dbReference type="PANTHER" id="PTHR44337">
    <property type="entry name" value="CARCINOEMBRYONIC ANTIGEN-RELATED CELL ADHESION MOLECULE 8"/>
    <property type="match status" value="1"/>
</dbReference>
<dbReference type="SMART" id="SM00409">
    <property type="entry name" value="IG"/>
    <property type="match status" value="2"/>
</dbReference>
<dbReference type="Proteomes" id="UP000228934">
    <property type="component" value="Unassembled WGS sequence"/>
</dbReference>
<name>A0A2G9QIV5_AQUCT</name>
<dbReference type="AlphaFoldDB" id="A0A2G9QIV5"/>
<dbReference type="PROSITE" id="PS50835">
    <property type="entry name" value="IG_LIKE"/>
    <property type="match status" value="2"/>
</dbReference>
<organism evidence="6 7">
    <name type="scientific">Aquarana catesbeiana</name>
    <name type="common">American bullfrog</name>
    <name type="synonym">Rana catesbeiana</name>
    <dbReference type="NCBI Taxonomy" id="8400"/>
    <lineage>
        <taxon>Eukaryota</taxon>
        <taxon>Metazoa</taxon>
        <taxon>Chordata</taxon>
        <taxon>Craniata</taxon>
        <taxon>Vertebrata</taxon>
        <taxon>Euteleostomi</taxon>
        <taxon>Amphibia</taxon>
        <taxon>Batrachia</taxon>
        <taxon>Anura</taxon>
        <taxon>Neobatrachia</taxon>
        <taxon>Ranoidea</taxon>
        <taxon>Ranidae</taxon>
        <taxon>Aquarana</taxon>
    </lineage>
</organism>
<dbReference type="SUPFAM" id="SSF48726">
    <property type="entry name" value="Immunoglobulin"/>
    <property type="match status" value="2"/>
</dbReference>
<evidence type="ECO:0000256" key="1">
    <source>
        <dbReference type="ARBA" id="ARBA00022729"/>
    </source>
</evidence>
<feature type="domain" description="Ig-like" evidence="5">
    <location>
        <begin position="103"/>
        <end position="182"/>
    </location>
</feature>
<dbReference type="InterPro" id="IPR052598">
    <property type="entry name" value="IgSF_CEA-related"/>
</dbReference>
<evidence type="ECO:0000313" key="7">
    <source>
        <dbReference type="Proteomes" id="UP000228934"/>
    </source>
</evidence>
<dbReference type="InterPro" id="IPR013783">
    <property type="entry name" value="Ig-like_fold"/>
</dbReference>
<evidence type="ECO:0000313" key="6">
    <source>
        <dbReference type="EMBL" id="PIO15540.1"/>
    </source>
</evidence>
<keyword evidence="2" id="KW-1015">Disulfide bond</keyword>
<dbReference type="PANTHER" id="PTHR44337:SF20">
    <property type="entry name" value="CARCINOEMBRYONIC ANTIGEN-RELATED CELL ADHESION MOLECULE 5-RELATED"/>
    <property type="match status" value="1"/>
</dbReference>